<name>A0A329NXF5_9LACT</name>
<feature type="non-terminal residue" evidence="1">
    <location>
        <position position="209"/>
    </location>
</feature>
<dbReference type="AlphaFoldDB" id="A0A329NXF5"/>
<sequence>MYFQLRKLILWPRTDEKPRELDFYPGVVNVISGASKTGKSAVIPIIDYCLGSDKCAIPVGVIRENCSWFGIIIDTLEGQKLLARREPGDQQSTGDMVLIEADAVEIPHRIEGKDTTQANVKKVLDRLAGLTNLGFDPDSEAASQTRPSFRDLMAFTFQPQNIVANPDVMFFKADSSEHRDKLKTIFPYILQAVTAEVLQARHELDRLNR</sequence>
<organism evidence="1 2">
    <name type="scientific">Aerococcus urinae</name>
    <dbReference type="NCBI Taxonomy" id="1376"/>
    <lineage>
        <taxon>Bacteria</taxon>
        <taxon>Bacillati</taxon>
        <taxon>Bacillota</taxon>
        <taxon>Bacilli</taxon>
        <taxon>Lactobacillales</taxon>
        <taxon>Aerococcaceae</taxon>
        <taxon>Aerococcus</taxon>
    </lineage>
</organism>
<comment type="caution">
    <text evidence="1">The sequence shown here is derived from an EMBL/GenBank/DDBJ whole genome shotgun (WGS) entry which is preliminary data.</text>
</comment>
<proteinExistence type="predicted"/>
<gene>
    <name evidence="1" type="ORF">DBT54_10450</name>
</gene>
<dbReference type="Proteomes" id="UP000251923">
    <property type="component" value="Unassembled WGS sequence"/>
</dbReference>
<evidence type="ECO:0000313" key="2">
    <source>
        <dbReference type="Proteomes" id="UP000251923"/>
    </source>
</evidence>
<protein>
    <submittedName>
        <fullName evidence="1">DUF3732 domain-containing protein</fullName>
    </submittedName>
</protein>
<dbReference type="EMBL" id="QMHM01000133">
    <property type="protein sequence ID" value="RAV73960.1"/>
    <property type="molecule type" value="Genomic_DNA"/>
</dbReference>
<evidence type="ECO:0000313" key="1">
    <source>
        <dbReference type="EMBL" id="RAV73960.1"/>
    </source>
</evidence>
<accession>A0A329NXF5</accession>
<reference evidence="1 2" key="1">
    <citation type="submission" date="2018-04" db="EMBL/GenBank/DDBJ databases">
        <title>Aerococcus urinae genomes.</title>
        <authorList>
            <person name="Hilt E."/>
            <person name="Gilbert N.M."/>
            <person name="Thomas-White K."/>
            <person name="Putonti C."/>
            <person name="Lewis A.L."/>
            <person name="Visck K.L."/>
            <person name="Wolfe A.J."/>
        </authorList>
    </citation>
    <scope>NUCLEOTIDE SEQUENCE [LARGE SCALE GENOMIC DNA]</scope>
    <source>
        <strain evidence="1 2">UMB7480</strain>
    </source>
</reference>